<dbReference type="GO" id="GO:0044611">
    <property type="term" value="C:nuclear pore inner ring"/>
    <property type="evidence" value="ECO:0007669"/>
    <property type="project" value="TreeGrafter"/>
</dbReference>
<keyword evidence="2" id="KW-1185">Reference proteome</keyword>
<sequence>MAKSPKSAPESLWWDPFVVLFDELDRAPLSDNLPDHLVEKIKTNHRWFVESVSGFKPPNEVSKKLVESDELLVGSHNLSIKAELRETALKVSQLVNLDEVQSYILVDRSVGPTSNAEHKELVHSAVLRYYLERQCLLKCIRRTFVHALYTTDTIGGEAMVLIKEDLQNKLISLVQDLLASAFSVKTDMKFTVLWVEETLIEANLIFDILFLAFYDNFTRCTLDQWKSLSSIFREMLGGSYDVSKMAVSIEAMTSFYHAKAQLLFILIETLDFENLLRMVHDEVPFSEASCAFSLTDIQEIDAEISMFSEELERESGPLALAWAVHLCLVSSLLESGTNTLMDMDHISYVRQAFGCAPFDYLLEIICGNTFKESDGPVSGFLSIVRTLISAFIASYELSESTSDGYLSSILGILCNIYRGEESLCTQFWDKESFVDGPIRSVLYMLEKEYPFQKLDFVRFLSAVCEGAWPAQCVYNYLEKMRGMTTLYQIPSGAGGVRNKDMVRLSSPMAVPGVENIIIPSATCGFVVRAVDESLMLVHWEFPHSGVFLFLLNLAQGLHFNRHEESSHIMDLIYRMVSANKEICFSLLSTDSLLMLSRAEANKLGRQLENDFRIDVVKLVCSSVLNLVQQGGDIGIVANSFGILAEMLKCMPSRVLDAALSSNIFSTEITGQPNGSWILSTGLARLFFAACEESDGDCSSLAISVLDFISQLVEKGVTEYRIISPLIIFSLQYMFVNHTNWKYKKHSRWRTTLKVFELIKCCIRVLPPSHGLGRMVRDILLFDSAVLSVIWRIIIVLTEALDSQMSYPGHSSEIQDIEVAELVLGSSLDVIHDILDELPEEKFSSLPPLFSLLLSPTTKPMPFSSLVILLISFSHNPGIQMASARMLSSLSVVASKFQSQLFEYANLVFDATQMKKLKNFLCESLDDGLDQDDSIKEVVLDLLTSVASYQPALFSSLALESEPLEIKPTENDTIKRESIVVDMLLKYLGRSKYLINGTPYLLSSIVGLFKALWEGGTQYIEILDILKSSKIFWENLMCCLSPSHDKGPLPVGNLNRDDGREFSSRFSCQGAVLEIMANELFLEERILQGERSEKKSDKSIKHVLRKVFESHDTEEMLKHCTVSEYDIDILHRAKVAVSLCVMHLIKKVSSGSTGSLSVSLVKRIGEIVHSLSEHPAFSEILTGERDQTAVFSKIDDHLQGKLKGNNIPSGPFLDLCTCLLDANLFRCKAFHKDSNDACIYDVSQAAKEMGFDLWTLLSDWKGLVEVAEDMFMFMYKINSLVLVEDSRLSILRAFIRALTVYKEYGGTSVPQAFVMLGIKCVCKSIQATLNSLISTTIINAEEESFIFRLLSTQTELLQTLVKIGKAPLNSISILTEVTSSGIKVLANVRRPGSALNKTIKLFLMLQLDLLVTSTNRDDASENTLTEVTSISGLLSPLCKYSKNPELSNLALVCMDLILKRNLVSSNIIVQNHLPIHDILQKIRSESISDSVSASVALSFFLTLSKGKGGVQFLHSAHILSFLNALLGEGDPFLTGSVHLWSLGVALITSLIHVTGSDSIYSDIVEEAFLFLSEKASVMSYYVSAPELPINDKKRPRPNNLRTTLDALTLTKQCLFFVHTLSRYKVSGTINSGLMEKVIHLLAFISKRSSKLPFCPPSNKEEVKLDKCPAVTKIKHGWFGLPAEPTRFTETVALRIYEISLLVLSILCVQAETAVKRAEELGFVDPANLPELPMPEILHALQDQAIAVVTEVLSVASKSKSLEMEVERVCVLLVQVLERSLYLELCVSYLCGVRPVLGRVEDFSREIKPMMHAMEHQKDFIAYRRSLNQIVALLYPELLHKGDLM</sequence>
<evidence type="ECO:0000313" key="2">
    <source>
        <dbReference type="Proteomes" id="UP001151287"/>
    </source>
</evidence>
<dbReference type="Proteomes" id="UP001151287">
    <property type="component" value="Unassembled WGS sequence"/>
</dbReference>
<dbReference type="GO" id="GO:0006606">
    <property type="term" value="P:protein import into nucleus"/>
    <property type="evidence" value="ECO:0007669"/>
    <property type="project" value="TreeGrafter"/>
</dbReference>
<comment type="caution">
    <text evidence="1">The sequence shown here is derived from an EMBL/GenBank/DDBJ whole genome shotgun (WGS) entry which is preliminary data.</text>
</comment>
<reference evidence="1" key="1">
    <citation type="journal article" date="2022" name="Cell">
        <title>Repeat-based holocentromeres influence genome architecture and karyotype evolution.</title>
        <authorList>
            <person name="Hofstatter P.G."/>
            <person name="Thangavel G."/>
            <person name="Lux T."/>
            <person name="Neumann P."/>
            <person name="Vondrak T."/>
            <person name="Novak P."/>
            <person name="Zhang M."/>
            <person name="Costa L."/>
            <person name="Castellani M."/>
            <person name="Scott A."/>
            <person name="Toegelov H."/>
            <person name="Fuchs J."/>
            <person name="Mata-Sucre Y."/>
            <person name="Dias Y."/>
            <person name="Vanzela A.L.L."/>
            <person name="Huettel B."/>
            <person name="Almeida C.C.S."/>
            <person name="Simkova H."/>
            <person name="Souza G."/>
            <person name="Pedrosa-Harand A."/>
            <person name="Macas J."/>
            <person name="Mayer K.F.X."/>
            <person name="Houben A."/>
            <person name="Marques A."/>
        </authorList>
    </citation>
    <scope>NUCLEOTIDE SEQUENCE</scope>
    <source>
        <strain evidence="1">RhyBre1mFocal</strain>
    </source>
</reference>
<dbReference type="Pfam" id="PF11894">
    <property type="entry name" value="Nup192"/>
    <property type="match status" value="1"/>
</dbReference>
<dbReference type="InterPro" id="IPR021827">
    <property type="entry name" value="Nup186/Nup192/Nup205"/>
</dbReference>
<proteinExistence type="predicted"/>
<gene>
    <name evidence="1" type="ORF">LUZ63_013366</name>
</gene>
<protein>
    <recommendedName>
        <fullName evidence="3">Nucleoporin</fullName>
    </recommendedName>
</protein>
<accession>A0A9Q0C8E8</accession>
<evidence type="ECO:0008006" key="3">
    <source>
        <dbReference type="Google" id="ProtNLM"/>
    </source>
</evidence>
<name>A0A9Q0C8E8_9POAL</name>
<dbReference type="GO" id="GO:0006405">
    <property type="term" value="P:RNA export from nucleus"/>
    <property type="evidence" value="ECO:0007669"/>
    <property type="project" value="TreeGrafter"/>
</dbReference>
<dbReference type="GO" id="GO:0017056">
    <property type="term" value="F:structural constituent of nuclear pore"/>
    <property type="evidence" value="ECO:0007669"/>
    <property type="project" value="InterPro"/>
</dbReference>
<evidence type="ECO:0000313" key="1">
    <source>
        <dbReference type="EMBL" id="KAJ1689211.1"/>
    </source>
</evidence>
<dbReference type="PANTHER" id="PTHR31431">
    <property type="entry name" value="NUCLEOPORIN NUP188 HOMOLOG"/>
    <property type="match status" value="1"/>
</dbReference>
<dbReference type="OrthoDB" id="552259at2759"/>
<dbReference type="InterPro" id="IPR044840">
    <property type="entry name" value="Nup188"/>
</dbReference>
<dbReference type="PANTHER" id="PTHR31431:SF1">
    <property type="entry name" value="NUCLEOPORIN NUP188"/>
    <property type="match status" value="1"/>
</dbReference>
<dbReference type="EMBL" id="JAMQYH010000004">
    <property type="protein sequence ID" value="KAJ1689211.1"/>
    <property type="molecule type" value="Genomic_DNA"/>
</dbReference>
<organism evidence="1 2">
    <name type="scientific">Rhynchospora breviuscula</name>
    <dbReference type="NCBI Taxonomy" id="2022672"/>
    <lineage>
        <taxon>Eukaryota</taxon>
        <taxon>Viridiplantae</taxon>
        <taxon>Streptophyta</taxon>
        <taxon>Embryophyta</taxon>
        <taxon>Tracheophyta</taxon>
        <taxon>Spermatophyta</taxon>
        <taxon>Magnoliopsida</taxon>
        <taxon>Liliopsida</taxon>
        <taxon>Poales</taxon>
        <taxon>Cyperaceae</taxon>
        <taxon>Cyperoideae</taxon>
        <taxon>Rhynchosporeae</taxon>
        <taxon>Rhynchospora</taxon>
    </lineage>
</organism>